<sequence>MGPQVGCFAIHLVTAAYVADVLPFAIRRTRALRLAIWAGTGHPPNSLPCRTTNGRIRDDVWNFTHERTSANGRVQTFTTTSATPNAYVHVDRRLTRRLTDEFSSRT</sequence>
<name>A0A2M4DNM8_ANODA</name>
<dbReference type="EMBL" id="GGFL01014984">
    <property type="protein sequence ID" value="MBW79162.1"/>
    <property type="molecule type" value="Transcribed_RNA"/>
</dbReference>
<proteinExistence type="predicted"/>
<protein>
    <submittedName>
        <fullName evidence="1">Putative secreted protein</fullName>
    </submittedName>
</protein>
<reference evidence="1" key="1">
    <citation type="submission" date="2018-01" db="EMBL/GenBank/DDBJ databases">
        <title>An insight into the sialome of Amazonian anophelines.</title>
        <authorList>
            <person name="Ribeiro J.M."/>
            <person name="Scarpassa V."/>
            <person name="Calvo E."/>
        </authorList>
    </citation>
    <scope>NUCLEOTIDE SEQUENCE</scope>
</reference>
<accession>A0A2M4DNM8</accession>
<organism evidence="1">
    <name type="scientific">Anopheles darlingi</name>
    <name type="common">Mosquito</name>
    <dbReference type="NCBI Taxonomy" id="43151"/>
    <lineage>
        <taxon>Eukaryota</taxon>
        <taxon>Metazoa</taxon>
        <taxon>Ecdysozoa</taxon>
        <taxon>Arthropoda</taxon>
        <taxon>Hexapoda</taxon>
        <taxon>Insecta</taxon>
        <taxon>Pterygota</taxon>
        <taxon>Neoptera</taxon>
        <taxon>Endopterygota</taxon>
        <taxon>Diptera</taxon>
        <taxon>Nematocera</taxon>
        <taxon>Culicoidea</taxon>
        <taxon>Culicidae</taxon>
        <taxon>Anophelinae</taxon>
        <taxon>Anopheles</taxon>
    </lineage>
</organism>
<evidence type="ECO:0000313" key="1">
    <source>
        <dbReference type="EMBL" id="MBW79162.1"/>
    </source>
</evidence>
<dbReference type="AlphaFoldDB" id="A0A2M4DNM8"/>